<accession>A0A8S1RD09</accession>
<keyword evidence="3" id="KW-1185">Reference proteome</keyword>
<dbReference type="OrthoDB" id="301170at2759"/>
<dbReference type="InterPro" id="IPR002652">
    <property type="entry name" value="Importin-a_IBB"/>
</dbReference>
<proteinExistence type="predicted"/>
<dbReference type="Pfam" id="PF01749">
    <property type="entry name" value="IBB"/>
    <property type="match status" value="1"/>
</dbReference>
<organism evidence="2 3">
    <name type="scientific">Paramecium sonneborni</name>
    <dbReference type="NCBI Taxonomy" id="65129"/>
    <lineage>
        <taxon>Eukaryota</taxon>
        <taxon>Sar</taxon>
        <taxon>Alveolata</taxon>
        <taxon>Ciliophora</taxon>
        <taxon>Intramacronucleata</taxon>
        <taxon>Oligohymenophorea</taxon>
        <taxon>Peniculida</taxon>
        <taxon>Parameciidae</taxon>
        <taxon>Paramecium</taxon>
    </lineage>
</organism>
<evidence type="ECO:0000313" key="2">
    <source>
        <dbReference type="EMBL" id="CAD8124879.1"/>
    </source>
</evidence>
<evidence type="ECO:0000313" key="3">
    <source>
        <dbReference type="Proteomes" id="UP000692954"/>
    </source>
</evidence>
<sequence>MNSHLQMKREHFMVQIRKQAREEIFSKKRHTSLMQDGDLLEKCNPDEIINFIYQTYLEQDFKHLAKLLKQYNQNYLKLLQQENQNDMVILNEFISHFSTNLEGLKLFLDIIRMSDISFELNLTSERLMCIQQVLVILINFSYLDRKDIIENLLKNDLMNILLKGLIGRIVQPDKVQIHFDKWCEIIESICLIFINIQFELDHKMALVFREEILKSQLFRIWSKLYTKNPIAKTWKAILLLECKLFESNQIDLIDIPHYNFNCIISQCTFLIDKVQIDESLYSRVLEILQKMSEFKITSALTLTLSKFIWEKILKQNLFPSKVFSIFTNFLAEKDDDHYILQYLIDIGLIEQMINSMQNLGDEFLMEKIYKCLNNILFYPEAFVAEKTITVFLPFLHNYFNQYSIVKQEICVEYLYVLLNLTNYQHLSDYHLNEILINQDCLKYVSEMLHSCSNLTKLISELFTNFQKLPEQFKLVILQKVDTYDFIEILNNQAAIVKDKDDGCINLILNLIQLWEQSDFELNIA</sequence>
<gene>
    <name evidence="2" type="ORF">PSON_ATCC_30995.1.T1540090</name>
</gene>
<name>A0A8S1RD09_9CILI</name>
<dbReference type="EMBL" id="CAJJDN010000154">
    <property type="protein sequence ID" value="CAD8124879.1"/>
    <property type="molecule type" value="Genomic_DNA"/>
</dbReference>
<feature type="domain" description="IBB" evidence="1">
    <location>
        <begin position="5"/>
        <end position="35"/>
    </location>
</feature>
<evidence type="ECO:0000259" key="1">
    <source>
        <dbReference type="Pfam" id="PF01749"/>
    </source>
</evidence>
<reference evidence="2" key="1">
    <citation type="submission" date="2021-01" db="EMBL/GenBank/DDBJ databases">
        <authorList>
            <consortium name="Genoscope - CEA"/>
            <person name="William W."/>
        </authorList>
    </citation>
    <scope>NUCLEOTIDE SEQUENCE</scope>
</reference>
<dbReference type="AlphaFoldDB" id="A0A8S1RD09"/>
<dbReference type="Proteomes" id="UP000692954">
    <property type="component" value="Unassembled WGS sequence"/>
</dbReference>
<dbReference type="GO" id="GO:0006606">
    <property type="term" value="P:protein import into nucleus"/>
    <property type="evidence" value="ECO:0007669"/>
    <property type="project" value="InterPro"/>
</dbReference>
<dbReference type="GO" id="GO:0061608">
    <property type="term" value="F:nuclear import signal receptor activity"/>
    <property type="evidence" value="ECO:0007669"/>
    <property type="project" value="InterPro"/>
</dbReference>
<comment type="caution">
    <text evidence="2">The sequence shown here is derived from an EMBL/GenBank/DDBJ whole genome shotgun (WGS) entry which is preliminary data.</text>
</comment>
<protein>
    <recommendedName>
        <fullName evidence="1">IBB domain-containing protein</fullName>
    </recommendedName>
</protein>